<feature type="chain" id="PRO_5019222084" description="Outer membrane protein beta-barrel domain-containing protein" evidence="1">
    <location>
        <begin position="20"/>
        <end position="189"/>
    </location>
</feature>
<protein>
    <recommendedName>
        <fullName evidence="4">Outer membrane protein beta-barrel domain-containing protein</fullName>
    </recommendedName>
</protein>
<keyword evidence="1" id="KW-0732">Signal</keyword>
<dbReference type="Proteomes" id="UP000270291">
    <property type="component" value="Unassembled WGS sequence"/>
</dbReference>
<gene>
    <name evidence="2" type="ORF">EI293_15980</name>
</gene>
<accession>A0A428K7G7</accession>
<dbReference type="RefSeq" id="WP_125439544.1">
    <property type="nucleotide sequence ID" value="NZ_RWIU01000005.1"/>
</dbReference>
<evidence type="ECO:0000313" key="3">
    <source>
        <dbReference type="Proteomes" id="UP000270291"/>
    </source>
</evidence>
<organism evidence="2 3">
    <name type="scientific">Hymenobacter perfusus</name>
    <dbReference type="NCBI Taxonomy" id="1236770"/>
    <lineage>
        <taxon>Bacteria</taxon>
        <taxon>Pseudomonadati</taxon>
        <taxon>Bacteroidota</taxon>
        <taxon>Cytophagia</taxon>
        <taxon>Cytophagales</taxon>
        <taxon>Hymenobacteraceae</taxon>
        <taxon>Hymenobacter</taxon>
    </lineage>
</organism>
<keyword evidence="3" id="KW-1185">Reference proteome</keyword>
<evidence type="ECO:0008006" key="4">
    <source>
        <dbReference type="Google" id="ProtNLM"/>
    </source>
</evidence>
<proteinExistence type="predicted"/>
<dbReference type="EMBL" id="RWIU01000005">
    <property type="protein sequence ID" value="RSK42414.1"/>
    <property type="molecule type" value="Genomic_DNA"/>
</dbReference>
<reference evidence="2 3" key="1">
    <citation type="submission" date="2018-12" db="EMBL/GenBank/DDBJ databases">
        <authorList>
            <person name="Feng G."/>
            <person name="Zhu H."/>
        </authorList>
    </citation>
    <scope>NUCLEOTIDE SEQUENCE [LARGE SCALE GENOMIC DNA]</scope>
    <source>
        <strain evidence="2 3">LMG 26000</strain>
    </source>
</reference>
<evidence type="ECO:0000313" key="2">
    <source>
        <dbReference type="EMBL" id="RSK42414.1"/>
    </source>
</evidence>
<dbReference type="OrthoDB" id="885071at2"/>
<dbReference type="AlphaFoldDB" id="A0A428K7G7"/>
<evidence type="ECO:0000256" key="1">
    <source>
        <dbReference type="SAM" id="SignalP"/>
    </source>
</evidence>
<dbReference type="SUPFAM" id="SSF56935">
    <property type="entry name" value="Porins"/>
    <property type="match status" value="1"/>
</dbReference>
<sequence>MIRLSLLSIGCLLTVTAQAQTTEPARPRLGLQPRYHLEAGATFAGRYGSATYLSPTVSVPLTKRFSVFGGVTYLRTTPGLAYAPFGENGRTLPNATNHYLIQGGGQYALSPRLTLTGSAWKDLTPTNGLTVNPYAGFGGNLGTGVNLRADYHITENFSVSGGVRVSNGATAYPGGAYSPLFGSGTPLGY</sequence>
<name>A0A428K7G7_9BACT</name>
<feature type="signal peptide" evidence="1">
    <location>
        <begin position="1"/>
        <end position="19"/>
    </location>
</feature>
<comment type="caution">
    <text evidence="2">The sequence shown here is derived from an EMBL/GenBank/DDBJ whole genome shotgun (WGS) entry which is preliminary data.</text>
</comment>